<dbReference type="InterPro" id="IPR036388">
    <property type="entry name" value="WH-like_DNA-bd_sf"/>
</dbReference>
<keyword evidence="5" id="KW-0804">Transcription</keyword>
<dbReference type="SUPFAM" id="SSF88946">
    <property type="entry name" value="Sigma2 domain of RNA polymerase sigma factors"/>
    <property type="match status" value="1"/>
</dbReference>
<dbReference type="InterPro" id="IPR013324">
    <property type="entry name" value="RNA_pol_sigma_r3/r4-like"/>
</dbReference>
<protein>
    <submittedName>
        <fullName evidence="8">SigE family RNA polymerase sigma factor</fullName>
    </submittedName>
</protein>
<dbReference type="NCBIfam" id="TIGR02937">
    <property type="entry name" value="sigma70-ECF"/>
    <property type="match status" value="1"/>
</dbReference>
<evidence type="ECO:0000313" key="9">
    <source>
        <dbReference type="Proteomes" id="UP000322634"/>
    </source>
</evidence>
<dbReference type="InterPro" id="IPR007627">
    <property type="entry name" value="RNA_pol_sigma70_r2"/>
</dbReference>
<dbReference type="Gene3D" id="1.10.1740.10">
    <property type="match status" value="1"/>
</dbReference>
<evidence type="ECO:0000259" key="7">
    <source>
        <dbReference type="SMART" id="SM00421"/>
    </source>
</evidence>
<feature type="region of interest" description="Disordered" evidence="6">
    <location>
        <begin position="1"/>
        <end position="27"/>
    </location>
</feature>
<dbReference type="InterPro" id="IPR013249">
    <property type="entry name" value="RNA_pol_sigma70_r4_t2"/>
</dbReference>
<gene>
    <name evidence="8" type="ORF">FXF65_12530</name>
</gene>
<dbReference type="EMBL" id="VSFF01000005">
    <property type="protein sequence ID" value="TYC14958.1"/>
    <property type="molecule type" value="Genomic_DNA"/>
</dbReference>
<keyword evidence="9" id="KW-1185">Reference proteome</keyword>
<dbReference type="SUPFAM" id="SSF88659">
    <property type="entry name" value="Sigma3 and sigma4 domains of RNA polymerase sigma factors"/>
    <property type="match status" value="1"/>
</dbReference>
<dbReference type="GO" id="GO:0003677">
    <property type="term" value="F:DNA binding"/>
    <property type="evidence" value="ECO:0007669"/>
    <property type="project" value="UniProtKB-KW"/>
</dbReference>
<evidence type="ECO:0000256" key="6">
    <source>
        <dbReference type="SAM" id="MobiDB-lite"/>
    </source>
</evidence>
<dbReference type="GO" id="GO:0016987">
    <property type="term" value="F:sigma factor activity"/>
    <property type="evidence" value="ECO:0007669"/>
    <property type="project" value="UniProtKB-KW"/>
</dbReference>
<dbReference type="GO" id="GO:0006352">
    <property type="term" value="P:DNA-templated transcription initiation"/>
    <property type="evidence" value="ECO:0007669"/>
    <property type="project" value="InterPro"/>
</dbReference>
<dbReference type="CDD" id="cd06171">
    <property type="entry name" value="Sigma70_r4"/>
    <property type="match status" value="1"/>
</dbReference>
<dbReference type="PANTHER" id="PTHR43133:SF50">
    <property type="entry name" value="ECF RNA POLYMERASE SIGMA FACTOR SIGM"/>
    <property type="match status" value="1"/>
</dbReference>
<dbReference type="InterPro" id="IPR013325">
    <property type="entry name" value="RNA_pol_sigma_r2"/>
</dbReference>
<dbReference type="InterPro" id="IPR014325">
    <property type="entry name" value="RNA_pol_sigma-E_actinobac"/>
</dbReference>
<keyword evidence="4" id="KW-0238">DNA-binding</keyword>
<evidence type="ECO:0000256" key="2">
    <source>
        <dbReference type="ARBA" id="ARBA00023015"/>
    </source>
</evidence>
<keyword evidence="2" id="KW-0805">Transcription regulation</keyword>
<comment type="similarity">
    <text evidence="1">Belongs to the sigma-70 factor family. ECF subfamily.</text>
</comment>
<dbReference type="Gene3D" id="1.10.10.10">
    <property type="entry name" value="Winged helix-like DNA-binding domain superfamily/Winged helix DNA-binding domain"/>
    <property type="match status" value="1"/>
</dbReference>
<evidence type="ECO:0000313" key="8">
    <source>
        <dbReference type="EMBL" id="TYC14958.1"/>
    </source>
</evidence>
<evidence type="ECO:0000256" key="3">
    <source>
        <dbReference type="ARBA" id="ARBA00023082"/>
    </source>
</evidence>
<dbReference type="OrthoDB" id="2046835at2"/>
<feature type="domain" description="HTH luxR-type" evidence="7">
    <location>
        <begin position="138"/>
        <end position="191"/>
    </location>
</feature>
<dbReference type="Proteomes" id="UP000322634">
    <property type="component" value="Unassembled WGS sequence"/>
</dbReference>
<evidence type="ECO:0000256" key="1">
    <source>
        <dbReference type="ARBA" id="ARBA00010641"/>
    </source>
</evidence>
<proteinExistence type="inferred from homology"/>
<evidence type="ECO:0000256" key="4">
    <source>
        <dbReference type="ARBA" id="ARBA00023125"/>
    </source>
</evidence>
<dbReference type="InterPro" id="IPR039425">
    <property type="entry name" value="RNA_pol_sigma-70-like"/>
</dbReference>
<dbReference type="AlphaFoldDB" id="A0A5D0U9C4"/>
<keyword evidence="3" id="KW-0731">Sigma factor</keyword>
<comment type="caution">
    <text evidence="8">The sequence shown here is derived from an EMBL/GenBank/DDBJ whole genome shotgun (WGS) entry which is preliminary data.</text>
</comment>
<dbReference type="InterPro" id="IPR000792">
    <property type="entry name" value="Tscrpt_reg_LuxR_C"/>
</dbReference>
<dbReference type="NCBIfam" id="TIGR02983">
    <property type="entry name" value="SigE-fam_strep"/>
    <property type="match status" value="1"/>
</dbReference>
<dbReference type="Pfam" id="PF04542">
    <property type="entry name" value="Sigma70_r2"/>
    <property type="match status" value="1"/>
</dbReference>
<evidence type="ECO:0000256" key="5">
    <source>
        <dbReference type="ARBA" id="ARBA00023163"/>
    </source>
</evidence>
<name>A0A5D0U9C4_9ACTN</name>
<sequence>MRSSNVSECARLAGPERLPTPGSGGEVNATRQEEFHAYVAERRPVLLRAARRLTGDRAEAEAEDLLQAALAKTYLAWDRIEDRAAVDGYVRRAMVNTQISWWRRQKLDVYPTDRLPDRPADDDHAGRSETRDVLTRALRRLPERQRLAVMLRYYEDMSEREIAETLGVSVGTVKSTVSRAMTKLREFLAITP</sequence>
<reference evidence="8 9" key="1">
    <citation type="submission" date="2019-08" db="EMBL/GenBank/DDBJ databases">
        <title>Actinomadura sp. nov. CYP1-5 isolated from mountain soil.</title>
        <authorList>
            <person name="Songsumanus A."/>
            <person name="Kuncharoen N."/>
            <person name="Kudo T."/>
            <person name="Yuki M."/>
            <person name="Igarashi Y."/>
            <person name="Tanasupawat S."/>
        </authorList>
    </citation>
    <scope>NUCLEOTIDE SEQUENCE [LARGE SCALE GENOMIC DNA]</scope>
    <source>
        <strain evidence="8 9">GKU157</strain>
    </source>
</reference>
<accession>A0A5D0U9C4</accession>
<organism evidence="8 9">
    <name type="scientific">Actinomadura syzygii</name>
    <dbReference type="NCBI Taxonomy" id="1427538"/>
    <lineage>
        <taxon>Bacteria</taxon>
        <taxon>Bacillati</taxon>
        <taxon>Actinomycetota</taxon>
        <taxon>Actinomycetes</taxon>
        <taxon>Streptosporangiales</taxon>
        <taxon>Thermomonosporaceae</taxon>
        <taxon>Actinomadura</taxon>
    </lineage>
</organism>
<dbReference type="SMART" id="SM00421">
    <property type="entry name" value="HTH_LUXR"/>
    <property type="match status" value="1"/>
</dbReference>
<dbReference type="PANTHER" id="PTHR43133">
    <property type="entry name" value="RNA POLYMERASE ECF-TYPE SIGMA FACTO"/>
    <property type="match status" value="1"/>
</dbReference>
<dbReference type="InterPro" id="IPR014284">
    <property type="entry name" value="RNA_pol_sigma-70_dom"/>
</dbReference>
<dbReference type="Pfam" id="PF08281">
    <property type="entry name" value="Sigma70_r4_2"/>
    <property type="match status" value="1"/>
</dbReference>